<keyword evidence="1" id="KW-0145">Chemotaxis</keyword>
<dbReference type="PROSITE" id="PS50885">
    <property type="entry name" value="HAMP"/>
    <property type="match status" value="1"/>
</dbReference>
<evidence type="ECO:0000313" key="7">
    <source>
        <dbReference type="EMBL" id="GAA3724631.1"/>
    </source>
</evidence>
<feature type="transmembrane region" description="Helical" evidence="4">
    <location>
        <begin position="13"/>
        <end position="33"/>
    </location>
</feature>
<dbReference type="InterPro" id="IPR004090">
    <property type="entry name" value="Chemotax_Me-accpt_rcpt"/>
</dbReference>
<dbReference type="InterPro" id="IPR007891">
    <property type="entry name" value="CHASE3"/>
</dbReference>
<dbReference type="InterPro" id="IPR003660">
    <property type="entry name" value="HAMP_dom"/>
</dbReference>
<dbReference type="InterPro" id="IPR051310">
    <property type="entry name" value="MCP_chemotaxis"/>
</dbReference>
<evidence type="ECO:0000256" key="4">
    <source>
        <dbReference type="SAM" id="Phobius"/>
    </source>
</evidence>
<sequence length="602" mass="64928">MIRFRDVSTRVKLTLAFGILLAAAVAMIVLVAFQLQAIGSAARQNSQSEQIIRLSHVAEKGLIRINSQMRGVLLTRNFNYLDTYREGVIQFVGSMASLSKLVDRPEQHVLIRQAVAANRNWRRDYGDHLIAMARTDSGRLAAIRILTEAGEKPRITYITRMVQALREIEERRMASRQRELNEALGNSSLVLATGGICLLTIALLMAWLLTALIARPVERLTGIVDRLTRQDFAAAVPADQRDRDDEVGRIARALDIFRLAGLENRRLEQEAAALRDSRTREAEDAAHRARDDAGRDRATIRIIGEGLAAIARGDLTFRLADGLSSDAAVLKDDYDAAVVQLSGLLRRVQATVAAVDRDANGIAAASGQLADRTVQQASAIGVVGDRLAQLTETIRQNTSGARRVEEVARSTRDSAERSRDTVAAAVTAMARIDSSSEQIGTITDLVRSIAEQTRLLALNAQMEAARAGSAGTGFAVVAKEVSVLAGRLRGATEQIGESLALARACAIEGVDLVGAASMKLGVILRDVGEVSMLVGEMAVAADRQARDVRDVDDRMRDIARFTERNAAMAGDATAICSTLVTGAHDLAGSLIQFRIDDAAVPA</sequence>
<reference evidence="8" key="1">
    <citation type="journal article" date="2019" name="Int. J. Syst. Evol. Microbiol.">
        <title>The Global Catalogue of Microorganisms (GCM) 10K type strain sequencing project: providing services to taxonomists for standard genome sequencing and annotation.</title>
        <authorList>
            <consortium name="The Broad Institute Genomics Platform"/>
            <consortium name="The Broad Institute Genome Sequencing Center for Infectious Disease"/>
            <person name="Wu L."/>
            <person name="Ma J."/>
        </authorList>
    </citation>
    <scope>NUCLEOTIDE SEQUENCE [LARGE SCALE GENOMIC DNA]</scope>
    <source>
        <strain evidence="8">JCM 17498</strain>
    </source>
</reference>
<evidence type="ECO:0000256" key="3">
    <source>
        <dbReference type="PROSITE-ProRule" id="PRU00284"/>
    </source>
</evidence>
<dbReference type="SUPFAM" id="SSF158472">
    <property type="entry name" value="HAMP domain-like"/>
    <property type="match status" value="1"/>
</dbReference>
<evidence type="ECO:0000259" key="5">
    <source>
        <dbReference type="PROSITE" id="PS50111"/>
    </source>
</evidence>
<dbReference type="PANTHER" id="PTHR43531">
    <property type="entry name" value="PROTEIN ICFG"/>
    <property type="match status" value="1"/>
</dbReference>
<dbReference type="PRINTS" id="PR00260">
    <property type="entry name" value="CHEMTRNSDUCR"/>
</dbReference>
<keyword evidence="3" id="KW-0807">Transducer</keyword>
<dbReference type="Gene3D" id="6.10.340.10">
    <property type="match status" value="1"/>
</dbReference>
<organism evidence="7 8">
    <name type="scientific">Sphingomonas cynarae</name>
    <dbReference type="NCBI Taxonomy" id="930197"/>
    <lineage>
        <taxon>Bacteria</taxon>
        <taxon>Pseudomonadati</taxon>
        <taxon>Pseudomonadota</taxon>
        <taxon>Alphaproteobacteria</taxon>
        <taxon>Sphingomonadales</taxon>
        <taxon>Sphingomonadaceae</taxon>
        <taxon>Sphingomonas</taxon>
    </lineage>
</organism>
<keyword evidence="4" id="KW-0812">Transmembrane</keyword>
<dbReference type="Proteomes" id="UP001500523">
    <property type="component" value="Unassembled WGS sequence"/>
</dbReference>
<gene>
    <name evidence="7" type="ORF">GCM10022268_35860</name>
</gene>
<comment type="similarity">
    <text evidence="2">Belongs to the methyl-accepting chemotaxis (MCP) protein family.</text>
</comment>
<dbReference type="PROSITE" id="PS50111">
    <property type="entry name" value="CHEMOTAXIS_TRANSDUC_2"/>
    <property type="match status" value="1"/>
</dbReference>
<proteinExistence type="inferred from homology"/>
<evidence type="ECO:0000256" key="1">
    <source>
        <dbReference type="ARBA" id="ARBA00022500"/>
    </source>
</evidence>
<comment type="caution">
    <text evidence="7">The sequence shown here is derived from an EMBL/GenBank/DDBJ whole genome shotgun (WGS) entry which is preliminary data.</text>
</comment>
<feature type="domain" description="HAMP" evidence="6">
    <location>
        <begin position="211"/>
        <end position="266"/>
    </location>
</feature>
<name>A0ABP7EWQ5_9SPHN</name>
<evidence type="ECO:0000259" key="6">
    <source>
        <dbReference type="PROSITE" id="PS50885"/>
    </source>
</evidence>
<dbReference type="EMBL" id="BAABBF010000013">
    <property type="protein sequence ID" value="GAA3724631.1"/>
    <property type="molecule type" value="Genomic_DNA"/>
</dbReference>
<evidence type="ECO:0008006" key="9">
    <source>
        <dbReference type="Google" id="ProtNLM"/>
    </source>
</evidence>
<protein>
    <recommendedName>
        <fullName evidence="9">Methyl-accepting chemotaxis protein</fullName>
    </recommendedName>
</protein>
<feature type="domain" description="Methyl-accepting transducer" evidence="5">
    <location>
        <begin position="351"/>
        <end position="580"/>
    </location>
</feature>
<dbReference type="Pfam" id="PF05227">
    <property type="entry name" value="CHASE3"/>
    <property type="match status" value="1"/>
</dbReference>
<evidence type="ECO:0000313" key="8">
    <source>
        <dbReference type="Proteomes" id="UP001500523"/>
    </source>
</evidence>
<dbReference type="InterPro" id="IPR004089">
    <property type="entry name" value="MCPsignal_dom"/>
</dbReference>
<keyword evidence="4" id="KW-1133">Transmembrane helix</keyword>
<dbReference type="PANTHER" id="PTHR43531:SF11">
    <property type="entry name" value="METHYL-ACCEPTING CHEMOTAXIS PROTEIN 3"/>
    <property type="match status" value="1"/>
</dbReference>
<evidence type="ECO:0000256" key="2">
    <source>
        <dbReference type="ARBA" id="ARBA00029447"/>
    </source>
</evidence>
<dbReference type="RefSeq" id="WP_344694752.1">
    <property type="nucleotide sequence ID" value="NZ_BAABBF010000013.1"/>
</dbReference>
<dbReference type="SUPFAM" id="SSF58104">
    <property type="entry name" value="Methyl-accepting chemotaxis protein (MCP) signaling domain"/>
    <property type="match status" value="1"/>
</dbReference>
<dbReference type="Pfam" id="PF00015">
    <property type="entry name" value="MCPsignal"/>
    <property type="match status" value="1"/>
</dbReference>
<dbReference type="Gene3D" id="1.10.287.950">
    <property type="entry name" value="Methyl-accepting chemotaxis protein"/>
    <property type="match status" value="1"/>
</dbReference>
<keyword evidence="8" id="KW-1185">Reference proteome</keyword>
<accession>A0ABP7EWQ5</accession>
<dbReference type="SMART" id="SM00283">
    <property type="entry name" value="MA"/>
    <property type="match status" value="1"/>
</dbReference>
<keyword evidence="4" id="KW-0472">Membrane</keyword>